<name>A0ACC3DX66_9PEZI</name>
<reference evidence="1" key="1">
    <citation type="submission" date="2024-09" db="EMBL/GenBank/DDBJ databases">
        <title>Black Yeasts Isolated from many extreme environments.</title>
        <authorList>
            <person name="Coleine C."/>
            <person name="Stajich J.E."/>
            <person name="Selbmann L."/>
        </authorList>
    </citation>
    <scope>NUCLEOTIDE SEQUENCE</scope>
    <source>
        <strain evidence="1">CCFEE 5737</strain>
    </source>
</reference>
<proteinExistence type="predicted"/>
<gene>
    <name evidence="1" type="ORF">LTS18_006841</name>
</gene>
<dbReference type="EMBL" id="JAWDJW010000168">
    <property type="protein sequence ID" value="KAK3081421.1"/>
    <property type="molecule type" value="Genomic_DNA"/>
</dbReference>
<evidence type="ECO:0000313" key="1">
    <source>
        <dbReference type="EMBL" id="KAK3081421.1"/>
    </source>
</evidence>
<comment type="caution">
    <text evidence="1">The sequence shown here is derived from an EMBL/GenBank/DDBJ whole genome shotgun (WGS) entry which is preliminary data.</text>
</comment>
<protein>
    <submittedName>
        <fullName evidence="1">Uncharacterized protein</fullName>
    </submittedName>
</protein>
<sequence length="332" mass="38159">MATAIKRLRFQAWNSAHRATFRTRPAVQAQWQRPLSSTPVRFADDNPKRDLPGAHEESQFHQKPANLENAPAAASENMDGEKALAEIERTGESGARQLKTVEGWDEEFESDDITSLGHGELEQHREIREFMRYAAWELPLLSKLATPFEPPTTSTPLHFRYTTYLGESHPAETKVVLQFSPLDLPDLSPQQRDKLIKLAGVRYNPSKRLVRMSSESFSTVAQNKRFLAEQVEALIAEAKNAKDMFEDVPFDFRHHTSRPRLRFPEQWKMTADRKARLEEERMKAIEAERERTRGMLVDGDEAVRVALPLPKAQEEAVPMLVGLGRHRRHRRH</sequence>
<keyword evidence="2" id="KW-1185">Reference proteome</keyword>
<dbReference type="Proteomes" id="UP001186974">
    <property type="component" value="Unassembled WGS sequence"/>
</dbReference>
<accession>A0ACC3DX66</accession>
<organism evidence="1 2">
    <name type="scientific">Coniosporium uncinatum</name>
    <dbReference type="NCBI Taxonomy" id="93489"/>
    <lineage>
        <taxon>Eukaryota</taxon>
        <taxon>Fungi</taxon>
        <taxon>Dikarya</taxon>
        <taxon>Ascomycota</taxon>
        <taxon>Pezizomycotina</taxon>
        <taxon>Dothideomycetes</taxon>
        <taxon>Dothideomycetes incertae sedis</taxon>
        <taxon>Coniosporium</taxon>
    </lineage>
</organism>
<evidence type="ECO:0000313" key="2">
    <source>
        <dbReference type="Proteomes" id="UP001186974"/>
    </source>
</evidence>